<dbReference type="InterPro" id="IPR036875">
    <property type="entry name" value="Znf_CCHC_sf"/>
</dbReference>
<dbReference type="GO" id="GO:0003676">
    <property type="term" value="F:nucleic acid binding"/>
    <property type="evidence" value="ECO:0007669"/>
    <property type="project" value="InterPro"/>
</dbReference>
<keyword evidence="3" id="KW-1185">Reference proteome</keyword>
<feature type="compositionally biased region" description="Basic and acidic residues" evidence="1">
    <location>
        <begin position="86"/>
        <end position="98"/>
    </location>
</feature>
<gene>
    <name evidence="2" type="ORF">ElyMa_001676100</name>
</gene>
<dbReference type="Gene3D" id="4.10.60.10">
    <property type="entry name" value="Zinc finger, CCHC-type"/>
    <property type="match status" value="1"/>
</dbReference>
<organism evidence="2 3">
    <name type="scientific">Elysia marginata</name>
    <dbReference type="NCBI Taxonomy" id="1093978"/>
    <lineage>
        <taxon>Eukaryota</taxon>
        <taxon>Metazoa</taxon>
        <taxon>Spiralia</taxon>
        <taxon>Lophotrochozoa</taxon>
        <taxon>Mollusca</taxon>
        <taxon>Gastropoda</taxon>
        <taxon>Heterobranchia</taxon>
        <taxon>Euthyneura</taxon>
        <taxon>Panpulmonata</taxon>
        <taxon>Sacoglossa</taxon>
        <taxon>Placobranchoidea</taxon>
        <taxon>Plakobranchidae</taxon>
        <taxon>Elysia</taxon>
    </lineage>
</organism>
<evidence type="ECO:0000313" key="2">
    <source>
        <dbReference type="EMBL" id="GFS24959.1"/>
    </source>
</evidence>
<dbReference type="AlphaFoldDB" id="A0AAV4JQB2"/>
<protein>
    <submittedName>
        <fullName evidence="2">Ribosome biogenesis protein bms1</fullName>
    </submittedName>
</protein>
<proteinExistence type="predicted"/>
<evidence type="ECO:0000313" key="3">
    <source>
        <dbReference type="Proteomes" id="UP000762676"/>
    </source>
</evidence>
<accession>A0AAV4JQB2</accession>
<sequence>METAAGDVNDLALRTEQISVLKERPASLNRTSQKQCYRCGGPHVHPGCKFKKSKYFKCQKIGHIAQVCRSSESANSKSSPRSYKAHALEKQDIDNEEK</sequence>
<dbReference type="GO" id="GO:0008270">
    <property type="term" value="F:zinc ion binding"/>
    <property type="evidence" value="ECO:0007669"/>
    <property type="project" value="InterPro"/>
</dbReference>
<feature type="region of interest" description="Disordered" evidence="1">
    <location>
        <begin position="69"/>
        <end position="98"/>
    </location>
</feature>
<dbReference type="EMBL" id="BMAT01003411">
    <property type="protein sequence ID" value="GFS24959.1"/>
    <property type="molecule type" value="Genomic_DNA"/>
</dbReference>
<feature type="compositionally biased region" description="Polar residues" evidence="1">
    <location>
        <begin position="69"/>
        <end position="81"/>
    </location>
</feature>
<evidence type="ECO:0000256" key="1">
    <source>
        <dbReference type="SAM" id="MobiDB-lite"/>
    </source>
</evidence>
<dbReference type="SUPFAM" id="SSF57756">
    <property type="entry name" value="Retrovirus zinc finger-like domains"/>
    <property type="match status" value="1"/>
</dbReference>
<dbReference type="Proteomes" id="UP000762676">
    <property type="component" value="Unassembled WGS sequence"/>
</dbReference>
<comment type="caution">
    <text evidence="2">The sequence shown here is derived from an EMBL/GenBank/DDBJ whole genome shotgun (WGS) entry which is preliminary data.</text>
</comment>
<name>A0AAV4JQB2_9GAST</name>
<reference evidence="2 3" key="1">
    <citation type="journal article" date="2021" name="Elife">
        <title>Chloroplast acquisition without the gene transfer in kleptoplastic sea slugs, Plakobranchus ocellatus.</title>
        <authorList>
            <person name="Maeda T."/>
            <person name="Takahashi S."/>
            <person name="Yoshida T."/>
            <person name="Shimamura S."/>
            <person name="Takaki Y."/>
            <person name="Nagai Y."/>
            <person name="Toyoda A."/>
            <person name="Suzuki Y."/>
            <person name="Arimoto A."/>
            <person name="Ishii H."/>
            <person name="Satoh N."/>
            <person name="Nishiyama T."/>
            <person name="Hasebe M."/>
            <person name="Maruyama T."/>
            <person name="Minagawa J."/>
            <person name="Obokata J."/>
            <person name="Shigenobu S."/>
        </authorList>
    </citation>
    <scope>NUCLEOTIDE SEQUENCE [LARGE SCALE GENOMIC DNA]</scope>
</reference>